<sequence length="259" mass="27646">MSDRERQLALEDLVARLADALRRPLPGAAAQAWMAPQPRSGWNPRARAPGGRAAAVLVLVYPGAGDQGDPGDDRLPSPPTILLTERTGLVERHKRQVSFPGGAIERGESPEQAALREAAEETAVPVGLPRILGRLTPLWVPASGFTIHPIAAWADERPSLSRQRREVARIIEARVARLLDPRAAHAGEGIAAAQLPHPDAGRPSAARPWADRGGREEGGPWARAPYFDLDGAALWGASAMIMAEWLALIGWPGPPAAAR</sequence>
<gene>
    <name evidence="9" type="ORF">FJY75_00675</name>
</gene>
<dbReference type="Proteomes" id="UP000748308">
    <property type="component" value="Unassembled WGS sequence"/>
</dbReference>
<evidence type="ECO:0000259" key="8">
    <source>
        <dbReference type="PROSITE" id="PS51462"/>
    </source>
</evidence>
<keyword evidence="5" id="KW-0460">Magnesium</keyword>
<name>A0A937X8Y8_UNCEI</name>
<dbReference type="GO" id="GO:0046872">
    <property type="term" value="F:metal ion binding"/>
    <property type="evidence" value="ECO:0007669"/>
    <property type="project" value="UniProtKB-KW"/>
</dbReference>
<dbReference type="GO" id="GO:0010945">
    <property type="term" value="F:coenzyme A diphosphatase activity"/>
    <property type="evidence" value="ECO:0007669"/>
    <property type="project" value="InterPro"/>
</dbReference>
<evidence type="ECO:0000313" key="10">
    <source>
        <dbReference type="Proteomes" id="UP000748308"/>
    </source>
</evidence>
<dbReference type="InterPro" id="IPR020476">
    <property type="entry name" value="Nudix_hydrolase"/>
</dbReference>
<comment type="cofactor">
    <cofactor evidence="2">
        <name>Mg(2+)</name>
        <dbReference type="ChEBI" id="CHEBI:18420"/>
    </cofactor>
</comment>
<dbReference type="PANTHER" id="PTHR12992:SF11">
    <property type="entry name" value="MITOCHONDRIAL COENZYME A DIPHOSPHATASE NUDT8"/>
    <property type="match status" value="1"/>
</dbReference>
<comment type="cofactor">
    <cofactor evidence="1">
        <name>Mn(2+)</name>
        <dbReference type="ChEBI" id="CHEBI:29035"/>
    </cofactor>
</comment>
<keyword evidence="3" id="KW-0479">Metal-binding</keyword>
<dbReference type="CDD" id="cd03426">
    <property type="entry name" value="NUDIX_CoAse_Nudt7"/>
    <property type="match status" value="1"/>
</dbReference>
<dbReference type="InterPro" id="IPR015797">
    <property type="entry name" value="NUDIX_hydrolase-like_dom_sf"/>
</dbReference>
<evidence type="ECO:0000256" key="4">
    <source>
        <dbReference type="ARBA" id="ARBA00022801"/>
    </source>
</evidence>
<dbReference type="InterPro" id="IPR045121">
    <property type="entry name" value="CoAse"/>
</dbReference>
<dbReference type="EMBL" id="VGIY01000007">
    <property type="protein sequence ID" value="MBM3316342.1"/>
    <property type="molecule type" value="Genomic_DNA"/>
</dbReference>
<comment type="caution">
    <text evidence="9">The sequence shown here is derived from an EMBL/GenBank/DDBJ whole genome shotgun (WGS) entry which is preliminary data.</text>
</comment>
<dbReference type="PROSITE" id="PS51462">
    <property type="entry name" value="NUDIX"/>
    <property type="match status" value="1"/>
</dbReference>
<dbReference type="PANTHER" id="PTHR12992">
    <property type="entry name" value="NUDIX HYDROLASE"/>
    <property type="match status" value="1"/>
</dbReference>
<dbReference type="Pfam" id="PF00293">
    <property type="entry name" value="NUDIX"/>
    <property type="match status" value="1"/>
</dbReference>
<protein>
    <submittedName>
        <fullName evidence="9">CoA pyrophosphatase</fullName>
    </submittedName>
</protein>
<dbReference type="Gene3D" id="3.90.79.10">
    <property type="entry name" value="Nucleoside Triphosphate Pyrophosphohydrolase"/>
    <property type="match status" value="1"/>
</dbReference>
<dbReference type="InterPro" id="IPR000086">
    <property type="entry name" value="NUDIX_hydrolase_dom"/>
</dbReference>
<evidence type="ECO:0000313" key="9">
    <source>
        <dbReference type="EMBL" id="MBM3316342.1"/>
    </source>
</evidence>
<feature type="region of interest" description="Disordered" evidence="7">
    <location>
        <begin position="194"/>
        <end position="216"/>
    </location>
</feature>
<keyword evidence="4" id="KW-0378">Hydrolase</keyword>
<dbReference type="SUPFAM" id="SSF55811">
    <property type="entry name" value="Nudix"/>
    <property type="match status" value="1"/>
</dbReference>
<evidence type="ECO:0000256" key="1">
    <source>
        <dbReference type="ARBA" id="ARBA00001936"/>
    </source>
</evidence>
<evidence type="ECO:0000256" key="6">
    <source>
        <dbReference type="ARBA" id="ARBA00023211"/>
    </source>
</evidence>
<evidence type="ECO:0000256" key="5">
    <source>
        <dbReference type="ARBA" id="ARBA00022842"/>
    </source>
</evidence>
<feature type="domain" description="Nudix hydrolase" evidence="8">
    <location>
        <begin position="49"/>
        <end position="197"/>
    </location>
</feature>
<evidence type="ECO:0000256" key="3">
    <source>
        <dbReference type="ARBA" id="ARBA00022723"/>
    </source>
</evidence>
<dbReference type="AlphaFoldDB" id="A0A937X8Y8"/>
<organism evidence="9 10">
    <name type="scientific">Eiseniibacteriota bacterium</name>
    <dbReference type="NCBI Taxonomy" id="2212470"/>
    <lineage>
        <taxon>Bacteria</taxon>
        <taxon>Candidatus Eiseniibacteriota</taxon>
    </lineage>
</organism>
<keyword evidence="6" id="KW-0464">Manganese</keyword>
<dbReference type="PRINTS" id="PR00502">
    <property type="entry name" value="NUDIXFAMILY"/>
</dbReference>
<proteinExistence type="predicted"/>
<evidence type="ECO:0000256" key="7">
    <source>
        <dbReference type="SAM" id="MobiDB-lite"/>
    </source>
</evidence>
<reference evidence="9" key="1">
    <citation type="submission" date="2019-03" db="EMBL/GenBank/DDBJ databases">
        <title>Lake Tanganyika Metagenome-Assembled Genomes (MAGs).</title>
        <authorList>
            <person name="Tran P."/>
        </authorList>
    </citation>
    <scope>NUCLEOTIDE SEQUENCE</scope>
    <source>
        <strain evidence="9">M_DeepCast_400m_m2_100</strain>
    </source>
</reference>
<accession>A0A937X8Y8</accession>
<evidence type="ECO:0000256" key="2">
    <source>
        <dbReference type="ARBA" id="ARBA00001946"/>
    </source>
</evidence>